<reference evidence="2" key="1">
    <citation type="submission" date="2005-09" db="EMBL/GenBank/DDBJ databases">
        <authorList>
            <person name="Mural R.J."/>
            <person name="Li P.W."/>
            <person name="Adams M.D."/>
            <person name="Amanatides P.G."/>
            <person name="Baden-Tillson H."/>
            <person name="Barnstead M."/>
            <person name="Chin S.H."/>
            <person name="Dew I."/>
            <person name="Evans C.A."/>
            <person name="Ferriera S."/>
            <person name="Flanigan M."/>
            <person name="Fosler C."/>
            <person name="Glodek A."/>
            <person name="Gu Z."/>
            <person name="Holt R.A."/>
            <person name="Jennings D."/>
            <person name="Kraft C.L."/>
            <person name="Lu F."/>
            <person name="Nguyen T."/>
            <person name="Nusskern D.R."/>
            <person name="Pfannkoch C.M."/>
            <person name="Sitter C."/>
            <person name="Sutton G.G."/>
            <person name="Venter J.C."/>
            <person name="Wang Z."/>
            <person name="Woodage T."/>
            <person name="Zheng X.H."/>
            <person name="Zhong F."/>
        </authorList>
    </citation>
    <scope>NUCLEOTIDE SEQUENCE [LARGE SCALE GENOMIC DNA]</scope>
    <source>
        <strain>BN</strain>
        <strain evidence="2">Sprague-Dawley</strain>
    </source>
</reference>
<proteinExistence type="predicted"/>
<dbReference type="Proteomes" id="UP000234681">
    <property type="component" value="Chromosome 4"/>
</dbReference>
<organism evidence="1 2">
    <name type="scientific">Rattus norvegicus</name>
    <name type="common">Rat</name>
    <dbReference type="NCBI Taxonomy" id="10116"/>
    <lineage>
        <taxon>Eukaryota</taxon>
        <taxon>Metazoa</taxon>
        <taxon>Chordata</taxon>
        <taxon>Craniata</taxon>
        <taxon>Vertebrata</taxon>
        <taxon>Euteleostomi</taxon>
        <taxon>Mammalia</taxon>
        <taxon>Eutheria</taxon>
        <taxon>Euarchontoglires</taxon>
        <taxon>Glires</taxon>
        <taxon>Rodentia</taxon>
        <taxon>Myomorpha</taxon>
        <taxon>Muroidea</taxon>
        <taxon>Muridae</taxon>
        <taxon>Murinae</taxon>
        <taxon>Rattus</taxon>
    </lineage>
</organism>
<dbReference type="AlphaFoldDB" id="A6IAM3"/>
<evidence type="ECO:0000313" key="1">
    <source>
        <dbReference type="EMBL" id="EDL91141.1"/>
    </source>
</evidence>
<dbReference type="EMBL" id="CH473957">
    <property type="protein sequence ID" value="EDL91141.1"/>
    <property type="molecule type" value="Genomic_DNA"/>
</dbReference>
<sequence length="47" mass="5372">MKEAGLQKELSQPPAQESFLLLPPKCWDYRYEPPLSHSFSALSNLSH</sequence>
<gene>
    <name evidence="1" type="ORF">rCG_56132</name>
</gene>
<protein>
    <submittedName>
        <fullName evidence="1">RCG56132</fullName>
    </submittedName>
</protein>
<name>A6IAM3_RAT</name>
<accession>A6IAM3</accession>
<evidence type="ECO:0000313" key="2">
    <source>
        <dbReference type="Proteomes" id="UP000234681"/>
    </source>
</evidence>